<dbReference type="EMBL" id="JADTXM010000015">
    <property type="protein sequence ID" value="MBH3440950.1"/>
    <property type="molecule type" value="Genomic_DNA"/>
</dbReference>
<name>A0A2X2CIG0_PSELU</name>
<dbReference type="RefSeq" id="WP_010799591.1">
    <property type="nucleotide sequence ID" value="NZ_JAAMQY010000010.1"/>
</dbReference>
<dbReference type="EMBL" id="UAUF01000002">
    <property type="protein sequence ID" value="SPY99945.1"/>
    <property type="molecule type" value="Genomic_DNA"/>
</dbReference>
<evidence type="ECO:0000313" key="4">
    <source>
        <dbReference type="Proteomes" id="UP000638986"/>
    </source>
</evidence>
<reference evidence="2 3" key="1">
    <citation type="submission" date="2018-06" db="EMBL/GenBank/DDBJ databases">
        <authorList>
            <consortium name="Pathogen Informatics"/>
            <person name="Doyle S."/>
        </authorList>
    </citation>
    <scope>NUCLEOTIDE SEQUENCE [LARGE SCALE GENOMIC DNA]</scope>
    <source>
        <strain evidence="2 3">NCTC11842</strain>
    </source>
</reference>
<organism evidence="2 3">
    <name type="scientific">Pseudomonas luteola</name>
    <dbReference type="NCBI Taxonomy" id="47886"/>
    <lineage>
        <taxon>Bacteria</taxon>
        <taxon>Pseudomonadati</taxon>
        <taxon>Pseudomonadota</taxon>
        <taxon>Gammaproteobacteria</taxon>
        <taxon>Pseudomonadales</taxon>
        <taxon>Pseudomonadaceae</taxon>
        <taxon>Pseudomonas</taxon>
    </lineage>
</organism>
<reference evidence="1 4" key="2">
    <citation type="submission" date="2020-11" db="EMBL/GenBank/DDBJ databases">
        <title>Enhanced detection system for hospital associated transmission using whole genome sequencing surveillance.</title>
        <authorList>
            <person name="Harrison L.H."/>
            <person name="Van Tyne D."/>
            <person name="Marsh J.W."/>
            <person name="Griffith M.P."/>
            <person name="Snyder D.J."/>
            <person name="Cooper V.S."/>
            <person name="Mustapha M."/>
        </authorList>
    </citation>
    <scope>NUCLEOTIDE SEQUENCE [LARGE SCALE GENOMIC DNA]</scope>
    <source>
        <strain evidence="1 4">PSB00013</strain>
    </source>
</reference>
<evidence type="ECO:0000313" key="2">
    <source>
        <dbReference type="EMBL" id="SPY99945.1"/>
    </source>
</evidence>
<dbReference type="Proteomes" id="UP000638986">
    <property type="component" value="Unassembled WGS sequence"/>
</dbReference>
<evidence type="ECO:0000313" key="3">
    <source>
        <dbReference type="Proteomes" id="UP000250443"/>
    </source>
</evidence>
<protein>
    <submittedName>
        <fullName evidence="2">Uncharacterized protein</fullName>
    </submittedName>
</protein>
<sequence length="73" mass="8058">MTRERNESMHLVEAMERLNRMQSAIASNDLSGSTITSQDAKDVLTNILATAADAEFDPSAAKEAIRNFARMSR</sequence>
<gene>
    <name evidence="1" type="ORF">I5Q09_19895</name>
    <name evidence="2" type="ORF">NCTC11842_00090</name>
</gene>
<proteinExistence type="predicted"/>
<accession>A0A2X2CIG0</accession>
<evidence type="ECO:0000313" key="1">
    <source>
        <dbReference type="EMBL" id="MBH3440950.1"/>
    </source>
</evidence>
<dbReference type="AlphaFoldDB" id="A0A2X2CIG0"/>
<dbReference type="Proteomes" id="UP000250443">
    <property type="component" value="Unassembled WGS sequence"/>
</dbReference>